<feature type="non-terminal residue" evidence="1">
    <location>
        <position position="1"/>
    </location>
</feature>
<reference evidence="1 2" key="1">
    <citation type="submission" date="2021-06" db="EMBL/GenBank/DDBJ databases">
        <authorList>
            <person name="Palmer J.M."/>
        </authorList>
    </citation>
    <scope>NUCLEOTIDE SEQUENCE [LARGE SCALE GENOMIC DNA]</scope>
    <source>
        <strain evidence="1 2">AS_MEX2019</strain>
        <tissue evidence="1">Muscle</tissue>
    </source>
</reference>
<comment type="caution">
    <text evidence="1">The sequence shown here is derived from an EMBL/GenBank/DDBJ whole genome shotgun (WGS) entry which is preliminary data.</text>
</comment>
<evidence type="ECO:0000313" key="1">
    <source>
        <dbReference type="EMBL" id="MEQ2310330.1"/>
    </source>
</evidence>
<dbReference type="EMBL" id="JAHRIP010075635">
    <property type="protein sequence ID" value="MEQ2310330.1"/>
    <property type="molecule type" value="Genomic_DNA"/>
</dbReference>
<sequence>GDTVDISVQQKQTCSCVPSMPPYRHSPINTSELLKASHSERVGWTKGCLSLGEKILTTSSCTLVPFITFFFPWALSATASKLQQY</sequence>
<organism evidence="1 2">
    <name type="scientific">Ameca splendens</name>
    <dbReference type="NCBI Taxonomy" id="208324"/>
    <lineage>
        <taxon>Eukaryota</taxon>
        <taxon>Metazoa</taxon>
        <taxon>Chordata</taxon>
        <taxon>Craniata</taxon>
        <taxon>Vertebrata</taxon>
        <taxon>Euteleostomi</taxon>
        <taxon>Actinopterygii</taxon>
        <taxon>Neopterygii</taxon>
        <taxon>Teleostei</taxon>
        <taxon>Neoteleostei</taxon>
        <taxon>Acanthomorphata</taxon>
        <taxon>Ovalentaria</taxon>
        <taxon>Atherinomorphae</taxon>
        <taxon>Cyprinodontiformes</taxon>
        <taxon>Goodeidae</taxon>
        <taxon>Ameca</taxon>
    </lineage>
</organism>
<accession>A0ABV0ZW17</accession>
<keyword evidence="2" id="KW-1185">Reference proteome</keyword>
<evidence type="ECO:0000313" key="2">
    <source>
        <dbReference type="Proteomes" id="UP001469553"/>
    </source>
</evidence>
<dbReference type="Proteomes" id="UP001469553">
    <property type="component" value="Unassembled WGS sequence"/>
</dbReference>
<proteinExistence type="predicted"/>
<protein>
    <submittedName>
        <fullName evidence="1">Uncharacterized protein</fullName>
    </submittedName>
</protein>
<gene>
    <name evidence="1" type="ORF">AMECASPLE_007769</name>
</gene>
<name>A0ABV0ZW17_9TELE</name>